<dbReference type="Proteomes" id="UP000004846">
    <property type="component" value="Unassembled WGS sequence"/>
</dbReference>
<name>A0A125W4G0_ENTFL</name>
<gene>
    <name evidence="1" type="ORF">HMPREF9498_02192</name>
</gene>
<evidence type="ECO:0000313" key="2">
    <source>
        <dbReference type="Proteomes" id="UP000004846"/>
    </source>
</evidence>
<dbReference type="RefSeq" id="WP_002402414.1">
    <property type="nucleotide sequence ID" value="NZ_GL454469.1"/>
</dbReference>
<reference evidence="2" key="1">
    <citation type="submission" date="2010-07" db="EMBL/GenBank/DDBJ databases">
        <authorList>
            <person name="Weinstock G."/>
            <person name="Sodergren E."/>
            <person name="Clifton S."/>
            <person name="Fulton L."/>
            <person name="Fulton B."/>
            <person name="Courtney L."/>
            <person name="Fronick C."/>
            <person name="Harrison M."/>
            <person name="Strong C."/>
            <person name="Farmer C."/>
            <person name="Delahaunty K."/>
            <person name="Markovic C."/>
            <person name="Hall O."/>
            <person name="Minx P."/>
            <person name="Tomlinson C."/>
            <person name="Mitreva M."/>
            <person name="Hou S."/>
            <person name="Chen J."/>
            <person name="Wollam A."/>
            <person name="Pepin K.H."/>
            <person name="Johnson M."/>
            <person name="Bhonagiri V."/>
            <person name="Zhang X."/>
            <person name="Suruliraj S."/>
            <person name="Warren W."/>
            <person name="Chinwalla A."/>
            <person name="Mardis E.R."/>
            <person name="Wilson R.K."/>
        </authorList>
    </citation>
    <scope>NUCLEOTIDE SEQUENCE [LARGE SCALE GENOMIC DNA]</scope>
    <source>
        <strain evidence="2">TX4248</strain>
    </source>
</reference>
<dbReference type="InterPro" id="IPR049254">
    <property type="entry name" value="Phage_tail_terminator"/>
</dbReference>
<proteinExistence type="predicted"/>
<dbReference type="HOGENOM" id="CLU_2000358_0_0_9"/>
<sequence length="124" mass="14247">MYDKILKMLTSKIKQFSDAPIYLDDVMQSPEPFYFVLSVEESMTDNVGQNVQNKAYNVDIALVDSKKNKQLVTSLTENCGAFFNVLKLDGNELFSEDYQTFKTDGIQHVNFNVAFPQLIEWSEE</sequence>
<comment type="caution">
    <text evidence="1">The sequence shown here is derived from an EMBL/GenBank/DDBJ whole genome shotgun (WGS) entry which is preliminary data.</text>
</comment>
<organism evidence="1 2">
    <name type="scientific">Enterococcus faecalis TX4248</name>
    <dbReference type="NCBI Taxonomy" id="749495"/>
    <lineage>
        <taxon>Bacteria</taxon>
        <taxon>Bacillati</taxon>
        <taxon>Bacillota</taxon>
        <taxon>Bacilli</taxon>
        <taxon>Lactobacillales</taxon>
        <taxon>Enterococcaceae</taxon>
        <taxon>Enterococcus</taxon>
    </lineage>
</organism>
<dbReference type="EMBL" id="AEBR01000073">
    <property type="protein sequence ID" value="EFM82181.1"/>
    <property type="molecule type" value="Genomic_DNA"/>
</dbReference>
<dbReference type="AlphaFoldDB" id="A0A125W4G0"/>
<evidence type="ECO:0000313" key="1">
    <source>
        <dbReference type="EMBL" id="EFM82181.1"/>
    </source>
</evidence>
<accession>A0A125W4G0</accession>
<dbReference type="Pfam" id="PF20765">
    <property type="entry name" value="Phage_tail_terminator_8"/>
    <property type="match status" value="1"/>
</dbReference>
<protein>
    <submittedName>
        <fullName evidence="1">Uncharacterized protein</fullName>
    </submittedName>
</protein>